<sequence length="45" mass="5331">MRLTFVQQENSPVVCISWNDAVAYAKWLSQQTGQQYRLPTEVEWE</sequence>
<feature type="non-terminal residue" evidence="2">
    <location>
        <position position="45"/>
    </location>
</feature>
<dbReference type="SUPFAM" id="SSF56436">
    <property type="entry name" value="C-type lectin-like"/>
    <property type="match status" value="1"/>
</dbReference>
<evidence type="ECO:0000313" key="3">
    <source>
        <dbReference type="Proteomes" id="UP001171945"/>
    </source>
</evidence>
<protein>
    <submittedName>
        <fullName evidence="2">SUMF1/EgtB/PvdO family nonheme iron enzyme</fullName>
    </submittedName>
</protein>
<dbReference type="InterPro" id="IPR005532">
    <property type="entry name" value="SUMF_dom"/>
</dbReference>
<dbReference type="EMBL" id="JAUCGM010000939">
    <property type="protein sequence ID" value="MDM8563884.1"/>
    <property type="molecule type" value="Genomic_DNA"/>
</dbReference>
<reference evidence="2" key="1">
    <citation type="submission" date="2023-06" db="EMBL/GenBank/DDBJ databases">
        <title>Uncultivated large filamentous bacteria from sulfidic sediments reveal new species and different genomic features in energy metabolism and defense.</title>
        <authorList>
            <person name="Fonseca A."/>
        </authorList>
    </citation>
    <scope>NUCLEOTIDE SEQUENCE</scope>
    <source>
        <strain evidence="2">HSG4</strain>
    </source>
</reference>
<dbReference type="InterPro" id="IPR042095">
    <property type="entry name" value="SUMF_sf"/>
</dbReference>
<feature type="domain" description="Sulfatase-modifying factor enzyme-like" evidence="1">
    <location>
        <begin position="4"/>
        <end position="45"/>
    </location>
</feature>
<gene>
    <name evidence="2" type="ORF">QUF54_11075</name>
</gene>
<accession>A0ABT7VWD1</accession>
<keyword evidence="3" id="KW-1185">Reference proteome</keyword>
<name>A0ABT7VWD1_9GAMM</name>
<dbReference type="InterPro" id="IPR016187">
    <property type="entry name" value="CTDL_fold"/>
</dbReference>
<dbReference type="Proteomes" id="UP001171945">
    <property type="component" value="Unassembled WGS sequence"/>
</dbReference>
<comment type="caution">
    <text evidence="2">The sequence shown here is derived from an EMBL/GenBank/DDBJ whole genome shotgun (WGS) entry which is preliminary data.</text>
</comment>
<dbReference type="PANTHER" id="PTHR23150">
    <property type="entry name" value="SULFATASE MODIFYING FACTOR 1, 2"/>
    <property type="match status" value="1"/>
</dbReference>
<evidence type="ECO:0000259" key="1">
    <source>
        <dbReference type="Pfam" id="PF03781"/>
    </source>
</evidence>
<evidence type="ECO:0000313" key="2">
    <source>
        <dbReference type="EMBL" id="MDM8563884.1"/>
    </source>
</evidence>
<dbReference type="Pfam" id="PF03781">
    <property type="entry name" value="FGE-sulfatase"/>
    <property type="match status" value="1"/>
</dbReference>
<dbReference type="InterPro" id="IPR051043">
    <property type="entry name" value="Sulfatase_Mod_Factor_Kinase"/>
</dbReference>
<dbReference type="Gene3D" id="3.90.1580.10">
    <property type="entry name" value="paralog of FGE (formylglycine-generating enzyme)"/>
    <property type="match status" value="1"/>
</dbReference>
<organism evidence="2 3">
    <name type="scientific">Candidatus Marithioploca araucensis</name>
    <dbReference type="NCBI Taxonomy" id="70273"/>
    <lineage>
        <taxon>Bacteria</taxon>
        <taxon>Pseudomonadati</taxon>
        <taxon>Pseudomonadota</taxon>
        <taxon>Gammaproteobacteria</taxon>
        <taxon>Thiotrichales</taxon>
        <taxon>Thiotrichaceae</taxon>
        <taxon>Candidatus Marithioploca</taxon>
    </lineage>
</organism>
<proteinExistence type="predicted"/>
<dbReference type="PANTHER" id="PTHR23150:SF19">
    <property type="entry name" value="FORMYLGLYCINE-GENERATING ENZYME"/>
    <property type="match status" value="1"/>
</dbReference>